<dbReference type="EMBL" id="CP063356">
    <property type="protein sequence ID" value="QOY35894.1"/>
    <property type="molecule type" value="Genomic_DNA"/>
</dbReference>
<dbReference type="AlphaFoldDB" id="A0A1S2M4J6"/>
<keyword evidence="2" id="KW-0547">Nucleotide-binding</keyword>
<reference evidence="2 3" key="2">
    <citation type="journal article" date="2017" name="Genome Announc.">
        <title>Draft Genome Sequences of Four Alkaliphilic Bacteria Belonging to the Anaerobacillus Genus.</title>
        <authorList>
            <person name="Bassil N.M."/>
            <person name="Lloyd J.R."/>
        </authorList>
    </citation>
    <scope>NUCLEOTIDE SEQUENCE [LARGE SCALE GENOMIC DNA]</scope>
    <source>
        <strain evidence="2 3">NB2006</strain>
    </source>
</reference>
<protein>
    <submittedName>
        <fullName evidence="2">ATP-binding protein</fullName>
    </submittedName>
</protein>
<dbReference type="SUPFAM" id="SSF52540">
    <property type="entry name" value="P-loop containing nucleoside triphosphate hydrolases"/>
    <property type="match status" value="1"/>
</dbReference>
<evidence type="ECO:0000313" key="2">
    <source>
        <dbReference type="EMBL" id="QOY35894.1"/>
    </source>
</evidence>
<name>A0A1S2M4J6_9BACI</name>
<reference evidence="2 3" key="3">
    <citation type="journal article" date="2019" name="Int. J. Syst. Evol. Microbiol.">
        <title>Anaerobacillus isosaccharinicus sp. nov., an alkaliphilic bacterium which degrades isosaccharinic acid.</title>
        <authorList>
            <person name="Bassil N.M."/>
            <person name="Lloyd J.R."/>
        </authorList>
    </citation>
    <scope>NUCLEOTIDE SEQUENCE [LARGE SCALE GENOMIC DNA]</scope>
    <source>
        <strain evidence="2 3">NB2006</strain>
    </source>
</reference>
<accession>A0A1S2M4J6</accession>
<dbReference type="OrthoDB" id="9779501at2"/>
<proteinExistence type="predicted"/>
<dbReference type="InterPro" id="IPR027417">
    <property type="entry name" value="P-loop_NTPase"/>
</dbReference>
<evidence type="ECO:0000313" key="1">
    <source>
        <dbReference type="EMBL" id="OIJ19383.1"/>
    </source>
</evidence>
<sequence length="225" mass="25083">MDHKKRIKILTGHFGSGKTEISINIAIKEAKQFSKVALNDLDVINPYFRSRDVGEHLGKLGVELIAPKGILATADLPIVSPEIYRVLKDKSYRVIIDVGGDKDGATALGQYYHDLKDEDYELLFVINANRPYVSSVDGIINTIHQIETVSRLRVTGLINNTNLGCADTTVDNLLQGNEIAENVSEKLGIPFLYTTLSENISDTGEFEALTNINYIKRFMTLPWEK</sequence>
<reference evidence="1 3" key="1">
    <citation type="submission" date="2016-10" db="EMBL/GenBank/DDBJ databases">
        <title>Draft genome sequences of four alkaliphilic bacteria belonging to the Anaerobacillus genus.</title>
        <authorList>
            <person name="Bassil N.M."/>
            <person name="Lloyd J.R."/>
        </authorList>
    </citation>
    <scope>NUCLEOTIDE SEQUENCE [LARGE SCALE GENOMIC DNA]</scope>
    <source>
        <strain evidence="1 3">NB2006</strain>
    </source>
</reference>
<dbReference type="EMBL" id="LQXD01000079">
    <property type="protein sequence ID" value="OIJ19383.1"/>
    <property type="molecule type" value="Genomic_DNA"/>
</dbReference>
<dbReference type="Gene3D" id="3.40.50.300">
    <property type="entry name" value="P-loop containing nucleotide triphosphate hydrolases"/>
    <property type="match status" value="1"/>
</dbReference>
<evidence type="ECO:0000313" key="3">
    <source>
        <dbReference type="Proteomes" id="UP000180175"/>
    </source>
</evidence>
<reference evidence="2" key="4">
    <citation type="submission" date="2020-10" db="EMBL/GenBank/DDBJ databases">
        <authorList>
            <person name="Bassil N.M."/>
            <person name="Lloyd J.R."/>
        </authorList>
    </citation>
    <scope>NUCLEOTIDE SEQUENCE</scope>
    <source>
        <strain evidence="2">NB2006</strain>
    </source>
</reference>
<keyword evidence="3" id="KW-1185">Reference proteome</keyword>
<gene>
    <name evidence="2" type="ORF">AWH56_025125</name>
    <name evidence="1" type="ORF">AWH56_09440</name>
</gene>
<organism evidence="1 3">
    <name type="scientific">Anaerobacillus isosaccharinicus</name>
    <dbReference type="NCBI Taxonomy" id="1532552"/>
    <lineage>
        <taxon>Bacteria</taxon>
        <taxon>Bacillati</taxon>
        <taxon>Bacillota</taxon>
        <taxon>Bacilli</taxon>
        <taxon>Bacillales</taxon>
        <taxon>Bacillaceae</taxon>
        <taxon>Anaerobacillus</taxon>
    </lineage>
</organism>
<dbReference type="KEGG" id="aia:AWH56_025125"/>
<dbReference type="Proteomes" id="UP000180175">
    <property type="component" value="Chromosome"/>
</dbReference>
<keyword evidence="2" id="KW-0067">ATP-binding</keyword>
<dbReference type="GO" id="GO:0005524">
    <property type="term" value="F:ATP binding"/>
    <property type="evidence" value="ECO:0007669"/>
    <property type="project" value="UniProtKB-KW"/>
</dbReference>
<dbReference type="RefSeq" id="WP_071316903.1">
    <property type="nucleotide sequence ID" value="NZ_CP063356.2"/>
</dbReference>